<dbReference type="EMBL" id="WIXI01000040">
    <property type="protein sequence ID" value="MQY46405.1"/>
    <property type="molecule type" value="Genomic_DNA"/>
</dbReference>
<dbReference type="SUPFAM" id="SSF51569">
    <property type="entry name" value="Aldolase"/>
    <property type="match status" value="1"/>
</dbReference>
<evidence type="ECO:0000256" key="4">
    <source>
        <dbReference type="PIRSR" id="PIRSR001365-1"/>
    </source>
</evidence>
<proteinExistence type="inferred from homology"/>
<feature type="active site" description="Schiff-base intermediate with substrate" evidence="4">
    <location>
        <position position="200"/>
    </location>
</feature>
<gene>
    <name evidence="6" type="ORF">GAO09_10135</name>
</gene>
<evidence type="ECO:0000256" key="1">
    <source>
        <dbReference type="ARBA" id="ARBA00007592"/>
    </source>
</evidence>
<reference evidence="6 7" key="1">
    <citation type="submission" date="2019-11" db="EMBL/GenBank/DDBJ databases">
        <title>Genome analysis of Rhizobacterium cereale a novel genus and species isolated from maize roots in North Spain.</title>
        <authorList>
            <person name="Menendez E."/>
            <person name="Flores-Felix J.D."/>
            <person name="Ramirez-Bahena M.-H."/>
            <person name="Igual J.M."/>
            <person name="Garcia-Fraile P."/>
            <person name="Peix A."/>
            <person name="Velazquez E."/>
        </authorList>
    </citation>
    <scope>NUCLEOTIDE SEQUENCE [LARGE SCALE GENOMIC DNA]</scope>
    <source>
        <strain evidence="6 7">RZME27</strain>
    </source>
</reference>
<evidence type="ECO:0000313" key="7">
    <source>
        <dbReference type="Proteomes" id="UP000435138"/>
    </source>
</evidence>
<evidence type="ECO:0000256" key="3">
    <source>
        <dbReference type="PIRNR" id="PIRNR001365"/>
    </source>
</evidence>
<name>A0A6A8A577_9HYPH</name>
<keyword evidence="2 3" id="KW-0456">Lyase</keyword>
<organism evidence="6 7">
    <name type="scientific">Endobacterium cereale</name>
    <dbReference type="NCBI Taxonomy" id="2663029"/>
    <lineage>
        <taxon>Bacteria</taxon>
        <taxon>Pseudomonadati</taxon>
        <taxon>Pseudomonadota</taxon>
        <taxon>Alphaproteobacteria</taxon>
        <taxon>Hyphomicrobiales</taxon>
        <taxon>Rhizobiaceae</taxon>
        <taxon>Endobacterium</taxon>
    </lineage>
</organism>
<dbReference type="InterPro" id="IPR002220">
    <property type="entry name" value="DapA-like"/>
</dbReference>
<dbReference type="CDD" id="cd00408">
    <property type="entry name" value="DHDPS-like"/>
    <property type="match status" value="1"/>
</dbReference>
<evidence type="ECO:0000313" key="6">
    <source>
        <dbReference type="EMBL" id="MQY46405.1"/>
    </source>
</evidence>
<comment type="caution">
    <text evidence="6">The sequence shown here is derived from an EMBL/GenBank/DDBJ whole genome shotgun (WGS) entry which is preliminary data.</text>
</comment>
<dbReference type="PIRSF" id="PIRSF001365">
    <property type="entry name" value="DHDPS"/>
    <property type="match status" value="1"/>
</dbReference>
<dbReference type="PANTHER" id="PTHR12128">
    <property type="entry name" value="DIHYDRODIPICOLINATE SYNTHASE"/>
    <property type="match status" value="1"/>
</dbReference>
<evidence type="ECO:0000256" key="5">
    <source>
        <dbReference type="PIRSR" id="PIRSR001365-2"/>
    </source>
</evidence>
<feature type="active site" description="Proton donor/acceptor" evidence="4">
    <location>
        <position position="172"/>
    </location>
</feature>
<keyword evidence="7" id="KW-1185">Reference proteome</keyword>
<dbReference type="Proteomes" id="UP000435138">
    <property type="component" value="Unassembled WGS sequence"/>
</dbReference>
<dbReference type="PANTHER" id="PTHR12128:SF66">
    <property type="entry name" value="4-HYDROXY-2-OXOGLUTARATE ALDOLASE, MITOCHONDRIAL"/>
    <property type="match status" value="1"/>
</dbReference>
<protein>
    <submittedName>
        <fullName evidence="6">4-hydroxy-tetrahydrodipicolinate synthase</fullName>
    </submittedName>
</protein>
<dbReference type="AlphaFoldDB" id="A0A6A8A577"/>
<dbReference type="SMART" id="SM01130">
    <property type="entry name" value="DHDPS"/>
    <property type="match status" value="1"/>
</dbReference>
<evidence type="ECO:0000256" key="2">
    <source>
        <dbReference type="ARBA" id="ARBA00023239"/>
    </source>
</evidence>
<dbReference type="InterPro" id="IPR013785">
    <property type="entry name" value="Aldolase_TIM"/>
</dbReference>
<dbReference type="PRINTS" id="PR00146">
    <property type="entry name" value="DHPICSNTHASE"/>
</dbReference>
<sequence length="334" mass="35732">MPRISSSCGKKPDRHHGSTPIRIRLLGWEPDIWRLDMDIRNLSGIVTATPTPIKDGNVDVASVKELARYLVTNGATGLAPIGGTGEYISLSEQQKVDMVRATVEAVDGAIPTIAGLIAPGLGEVFDSGKRILDAGADGLLVTTPFYVRPTQQGIIDYFKAISDTLDTDLVLYEFPYRTGVSLTAETVQALGETTRIVAMKACNADAGLQMRVLEAAGDRIAILSGDEDVYPLHLAAGAKGGLFASSCIIPKVWNRITQLGQANRTAEALALHARIRPFLKLLFSEHNPIPLKAALRILGKPCGEAILPLLSASSETEAQLVKMLPDIQALEASM</sequence>
<accession>A0A6A8A577</accession>
<dbReference type="Gene3D" id="3.20.20.70">
    <property type="entry name" value="Aldolase class I"/>
    <property type="match status" value="1"/>
</dbReference>
<feature type="binding site" evidence="5">
    <location>
        <position position="84"/>
    </location>
    <ligand>
        <name>pyruvate</name>
        <dbReference type="ChEBI" id="CHEBI:15361"/>
    </ligand>
</feature>
<comment type="similarity">
    <text evidence="1 3">Belongs to the DapA family.</text>
</comment>
<dbReference type="Pfam" id="PF00701">
    <property type="entry name" value="DHDPS"/>
    <property type="match status" value="1"/>
</dbReference>
<dbReference type="GO" id="GO:0008840">
    <property type="term" value="F:4-hydroxy-tetrahydrodipicolinate synthase activity"/>
    <property type="evidence" value="ECO:0007669"/>
    <property type="project" value="TreeGrafter"/>
</dbReference>